<comment type="caution">
    <text evidence="4">Lacks conserved residue(s) required for the propagation of feature annotation.</text>
</comment>
<evidence type="ECO:0000313" key="7">
    <source>
        <dbReference type="Proteomes" id="UP000295611"/>
    </source>
</evidence>
<dbReference type="AlphaFoldDB" id="A0A4R7AUM5"/>
<dbReference type="InterPro" id="IPR016035">
    <property type="entry name" value="Acyl_Trfase/lysoPLipase"/>
</dbReference>
<evidence type="ECO:0000313" key="6">
    <source>
        <dbReference type="EMBL" id="TDR70629.1"/>
    </source>
</evidence>
<evidence type="ECO:0000256" key="2">
    <source>
        <dbReference type="ARBA" id="ARBA00022963"/>
    </source>
</evidence>
<dbReference type="PROSITE" id="PS51635">
    <property type="entry name" value="PNPLA"/>
    <property type="match status" value="1"/>
</dbReference>
<evidence type="ECO:0000259" key="5">
    <source>
        <dbReference type="PROSITE" id="PS51635"/>
    </source>
</evidence>
<feature type="short sequence motif" description="GXSXG" evidence="4">
    <location>
        <begin position="45"/>
        <end position="49"/>
    </location>
</feature>
<sequence length="375" mass="40564">MKEQAKVGLVLAGGGARAAYQAGVLLAISHILPDPRKNPFPVICGTSAGAINATGLACAAEDFRVAAGHLAQLWRQIRIADVYQSDMLYFLKTFLHFGVSIASAGRIWPNPKSFLDNAPLRDYLARVVTFSGIDRAIDAGALHALALTASCFNSGQSVTFFDGAPEVGEWTRQMRIGVREKIGLDHLMASSALPLIFPAARVGDRFFCDGAVRQMAPLSPALHLGAQKLFVVGLASHRSSVRDGGYPSPAQVFGHLLNSIFADSMASDMERLIRVNHTVSLLGGHGDLAAQTPLKRVEVFLLNPSASLEDIARKHVHLFPPVLRFILHGTGATRRRGLSLATYLLFEPGYCRDLISLGYKDALKQKAEILNFLEL</sequence>
<dbReference type="PANTHER" id="PTHR14226">
    <property type="entry name" value="NEUROPATHY TARGET ESTERASE/SWISS CHEESE D.MELANOGASTER"/>
    <property type="match status" value="1"/>
</dbReference>
<feature type="short sequence motif" description="DGA/G" evidence="4">
    <location>
        <begin position="209"/>
        <end position="211"/>
    </location>
</feature>
<feature type="active site" description="Nucleophile" evidence="4">
    <location>
        <position position="47"/>
    </location>
</feature>
<evidence type="ECO:0000256" key="3">
    <source>
        <dbReference type="ARBA" id="ARBA00023098"/>
    </source>
</evidence>
<dbReference type="InterPro" id="IPR050301">
    <property type="entry name" value="NTE"/>
</dbReference>
<dbReference type="SUPFAM" id="SSF52151">
    <property type="entry name" value="FabD/lysophospholipase-like"/>
    <property type="match status" value="1"/>
</dbReference>
<evidence type="ECO:0000256" key="4">
    <source>
        <dbReference type="PROSITE-ProRule" id="PRU01161"/>
    </source>
</evidence>
<keyword evidence="2 4" id="KW-0442">Lipid degradation</keyword>
<accession>A0A4R7AUM5</accession>
<dbReference type="Gene3D" id="3.40.1090.10">
    <property type="entry name" value="Cytosolic phospholipase A2 catalytic domain"/>
    <property type="match status" value="1"/>
</dbReference>
<name>A0A4R7AUM5_9NEIS</name>
<keyword evidence="3 4" id="KW-0443">Lipid metabolism</keyword>
<feature type="active site" description="Proton acceptor" evidence="4">
    <location>
        <position position="209"/>
    </location>
</feature>
<dbReference type="PANTHER" id="PTHR14226:SF57">
    <property type="entry name" value="BLR7027 PROTEIN"/>
    <property type="match status" value="1"/>
</dbReference>
<proteinExistence type="predicted"/>
<gene>
    <name evidence="6" type="ORF">DFP86_12231</name>
</gene>
<keyword evidence="7" id="KW-1185">Reference proteome</keyword>
<dbReference type="InterPro" id="IPR002641">
    <property type="entry name" value="PNPLA_dom"/>
</dbReference>
<dbReference type="RefSeq" id="WP_133684200.1">
    <property type="nucleotide sequence ID" value="NZ_SNZP01000022.1"/>
</dbReference>
<dbReference type="Pfam" id="PF01734">
    <property type="entry name" value="Patatin"/>
    <property type="match status" value="1"/>
</dbReference>
<comment type="caution">
    <text evidence="6">The sequence shown here is derived from an EMBL/GenBank/DDBJ whole genome shotgun (WGS) entry which is preliminary data.</text>
</comment>
<protein>
    <submittedName>
        <fullName evidence="6">NTE family protein</fullName>
    </submittedName>
</protein>
<dbReference type="Proteomes" id="UP000295611">
    <property type="component" value="Unassembled WGS sequence"/>
</dbReference>
<dbReference type="EMBL" id="SNZP01000022">
    <property type="protein sequence ID" value="TDR70629.1"/>
    <property type="molecule type" value="Genomic_DNA"/>
</dbReference>
<organism evidence="6 7">
    <name type="scientific">Paludibacterium purpuratum</name>
    <dbReference type="NCBI Taxonomy" id="1144873"/>
    <lineage>
        <taxon>Bacteria</taxon>
        <taxon>Pseudomonadati</taxon>
        <taxon>Pseudomonadota</taxon>
        <taxon>Betaproteobacteria</taxon>
        <taxon>Neisseriales</taxon>
        <taxon>Chromobacteriaceae</taxon>
        <taxon>Paludibacterium</taxon>
    </lineage>
</organism>
<dbReference type="GO" id="GO:0016042">
    <property type="term" value="P:lipid catabolic process"/>
    <property type="evidence" value="ECO:0007669"/>
    <property type="project" value="UniProtKB-UniRule"/>
</dbReference>
<feature type="domain" description="PNPLA" evidence="5">
    <location>
        <begin position="9"/>
        <end position="222"/>
    </location>
</feature>
<evidence type="ECO:0000256" key="1">
    <source>
        <dbReference type="ARBA" id="ARBA00022801"/>
    </source>
</evidence>
<keyword evidence="1 4" id="KW-0378">Hydrolase</keyword>
<dbReference type="GO" id="GO:0016787">
    <property type="term" value="F:hydrolase activity"/>
    <property type="evidence" value="ECO:0007669"/>
    <property type="project" value="UniProtKB-UniRule"/>
</dbReference>
<dbReference type="OrthoDB" id="9798773at2"/>
<reference evidence="6 7" key="1">
    <citation type="submission" date="2019-03" db="EMBL/GenBank/DDBJ databases">
        <title>Genomic Encyclopedia of Type Strains, Phase III (KMG-III): the genomes of soil and plant-associated and newly described type strains.</title>
        <authorList>
            <person name="Whitman W."/>
        </authorList>
    </citation>
    <scope>NUCLEOTIDE SEQUENCE [LARGE SCALE GENOMIC DNA]</scope>
    <source>
        <strain evidence="6 7">CECT 8976</strain>
    </source>
</reference>